<feature type="region of interest" description="Disordered" evidence="1">
    <location>
        <begin position="232"/>
        <end position="252"/>
    </location>
</feature>
<proteinExistence type="predicted"/>
<dbReference type="RefSeq" id="XP_003873927.1">
    <property type="nucleotide sequence ID" value="XM_003873878.1"/>
</dbReference>
<sequence>MPVGRADAARSRELGGHSAAGGEQQPHSIATTARAAWTVHEFVGNSAILSVVRHRAAVMGNYIKTSNLRPVSAATPKRERDGAEPAAQSLARRGREWSLGPTVTYCASKEHRGRVLAQMELAARSVRNMHTSRPVSEPVALPPFELLSASRPVPVLPAELRGAITSYYLSRLRQLSVAHQERIVRAIALKKDCKTVITCLKQQDCAFAQAAQPGAPLSSSIMGRLAKGRPQIGTAHPVPKNAPRSTLNEKSHRRVMREYHASSWKRRGARAGESQAMDRFCQRFAGEACAAFLDNAMGVCMGRRTRFYLEQPPIARQVGIVLPEEQLTPLYIMAVGDLLYNMTGWTQREARKFSRAVVAILRRGILTVVSPPGSEKAAAAQERPHTTLAGIPSALQPSPLSWHR</sequence>
<keyword evidence="3" id="KW-1185">Reference proteome</keyword>
<dbReference type="Proteomes" id="UP000007259">
    <property type="component" value="Chromosome 17"/>
</dbReference>
<evidence type="ECO:0000256" key="1">
    <source>
        <dbReference type="SAM" id="MobiDB-lite"/>
    </source>
</evidence>
<protein>
    <submittedName>
        <fullName evidence="2">Uncharacterized protein</fullName>
    </submittedName>
</protein>
<dbReference type="KEGG" id="lmi:LMXM_17_0770"/>
<organism evidence="2 3">
    <name type="scientific">Leishmania mexicana (strain MHOM/GT/2001/U1103)</name>
    <dbReference type="NCBI Taxonomy" id="929439"/>
    <lineage>
        <taxon>Eukaryota</taxon>
        <taxon>Discoba</taxon>
        <taxon>Euglenozoa</taxon>
        <taxon>Kinetoplastea</taxon>
        <taxon>Metakinetoplastina</taxon>
        <taxon>Trypanosomatida</taxon>
        <taxon>Trypanosomatidae</taxon>
        <taxon>Leishmaniinae</taxon>
        <taxon>Leishmania</taxon>
    </lineage>
</organism>
<dbReference type="OMA" id="CASKEHR"/>
<reference evidence="2 3" key="1">
    <citation type="journal article" date="2011" name="Genome Res.">
        <title>Chromosome and gene copy number variation allow major structural change between species and strains of Leishmania.</title>
        <authorList>
            <person name="Rogers M.B."/>
            <person name="Hilley J.D."/>
            <person name="Dickens N.J."/>
            <person name="Wilkes J."/>
            <person name="Bates P.A."/>
            <person name="Depledge D.P."/>
            <person name="Harris D."/>
            <person name="Her Y."/>
            <person name="Herzyk P."/>
            <person name="Imamura H."/>
            <person name="Otto T.D."/>
            <person name="Sanders M."/>
            <person name="Seeger K."/>
            <person name="Dujardin J.C."/>
            <person name="Berriman M."/>
            <person name="Smith D.F."/>
            <person name="Hertz-Fowler C."/>
            <person name="Mottram J.C."/>
        </authorList>
    </citation>
    <scope>NUCLEOTIDE SEQUENCE [LARGE SCALE GENOMIC DNA]</scope>
    <source>
        <strain evidence="2 3">MHOM/GT/2001/U1103</strain>
    </source>
</reference>
<dbReference type="EMBL" id="FR799570">
    <property type="protein sequence ID" value="CBZ25421.1"/>
    <property type="molecule type" value="Genomic_DNA"/>
</dbReference>
<evidence type="ECO:0000313" key="2">
    <source>
        <dbReference type="EMBL" id="CBZ25421.1"/>
    </source>
</evidence>
<dbReference type="AlphaFoldDB" id="E9AR34"/>
<dbReference type="VEuPathDB" id="TriTrypDB:LmxM.17.0770"/>
<dbReference type="GeneID" id="13450619"/>
<feature type="region of interest" description="Disordered" evidence="1">
    <location>
        <begin position="1"/>
        <end position="28"/>
    </location>
</feature>
<name>E9AR34_LEIMU</name>
<dbReference type="PhylomeDB" id="E9AR34"/>
<evidence type="ECO:0000313" key="3">
    <source>
        <dbReference type="Proteomes" id="UP000007259"/>
    </source>
</evidence>
<dbReference type="OrthoDB" id="249699at2759"/>
<gene>
    <name evidence="2" type="ORF">LMXM_17_0770</name>
</gene>
<accession>E9AR34</accession>
<feature type="region of interest" description="Disordered" evidence="1">
    <location>
        <begin position="70"/>
        <end position="92"/>
    </location>
</feature>